<organism evidence="9 10">
    <name type="scientific">Thioalkalivibrio denitrificans</name>
    <dbReference type="NCBI Taxonomy" id="108003"/>
    <lineage>
        <taxon>Bacteria</taxon>
        <taxon>Pseudomonadati</taxon>
        <taxon>Pseudomonadota</taxon>
        <taxon>Gammaproteobacteria</taxon>
        <taxon>Chromatiales</taxon>
        <taxon>Ectothiorhodospiraceae</taxon>
        <taxon>Thioalkalivibrio</taxon>
    </lineage>
</organism>
<keyword evidence="5 6" id="KW-0378">Hydrolase</keyword>
<dbReference type="Gene3D" id="3.30.70.100">
    <property type="match status" value="1"/>
</dbReference>
<dbReference type="SUPFAM" id="SSF54975">
    <property type="entry name" value="Acylphosphatase/BLUF domain-like"/>
    <property type="match status" value="1"/>
</dbReference>
<dbReference type="OrthoDB" id="5295388at2"/>
<dbReference type="AlphaFoldDB" id="A0A1V3NL37"/>
<evidence type="ECO:0000259" key="8">
    <source>
        <dbReference type="PROSITE" id="PS51160"/>
    </source>
</evidence>
<dbReference type="InterPro" id="IPR036046">
    <property type="entry name" value="Acylphosphatase-like_dom_sf"/>
</dbReference>
<dbReference type="PANTHER" id="PTHR47268">
    <property type="entry name" value="ACYLPHOSPHATASE"/>
    <property type="match status" value="1"/>
</dbReference>
<dbReference type="Proteomes" id="UP000189462">
    <property type="component" value="Unassembled WGS sequence"/>
</dbReference>
<dbReference type="PANTHER" id="PTHR47268:SF4">
    <property type="entry name" value="ACYLPHOSPHATASE"/>
    <property type="match status" value="1"/>
</dbReference>
<dbReference type="Pfam" id="PF00708">
    <property type="entry name" value="Acylphosphatase"/>
    <property type="match status" value="1"/>
</dbReference>
<dbReference type="EMBL" id="MVBK01000036">
    <property type="protein sequence ID" value="OOG25588.1"/>
    <property type="molecule type" value="Genomic_DNA"/>
</dbReference>
<dbReference type="PROSITE" id="PS00150">
    <property type="entry name" value="ACYLPHOSPHATASE_1"/>
    <property type="match status" value="1"/>
</dbReference>
<feature type="active site" evidence="5">
    <location>
        <position position="25"/>
    </location>
</feature>
<evidence type="ECO:0000256" key="1">
    <source>
        <dbReference type="ARBA" id="ARBA00005614"/>
    </source>
</evidence>
<reference evidence="9 10" key="1">
    <citation type="submission" date="2017-02" db="EMBL/GenBank/DDBJ databases">
        <title>Genomic diversity within the haloalkaliphilic genus Thioalkalivibrio.</title>
        <authorList>
            <person name="Ahn A.-C."/>
            <person name="Meier-Kolthoff J."/>
            <person name="Overmars L."/>
            <person name="Richter M."/>
            <person name="Woyke T."/>
            <person name="Sorokin D.Y."/>
            <person name="Muyzer G."/>
        </authorList>
    </citation>
    <scope>NUCLEOTIDE SEQUENCE [LARGE SCALE GENOMIC DNA]</scope>
    <source>
        <strain evidence="9 10">ALJD</strain>
    </source>
</reference>
<evidence type="ECO:0000256" key="3">
    <source>
        <dbReference type="ARBA" id="ARBA00015991"/>
    </source>
</evidence>
<evidence type="ECO:0000313" key="9">
    <source>
        <dbReference type="EMBL" id="OOG25588.1"/>
    </source>
</evidence>
<protein>
    <recommendedName>
        <fullName evidence="3 5">Acylphosphatase</fullName>
        <ecNumber evidence="2 5">3.6.1.7</ecNumber>
    </recommendedName>
</protein>
<evidence type="ECO:0000256" key="4">
    <source>
        <dbReference type="ARBA" id="ARBA00047645"/>
    </source>
</evidence>
<dbReference type="GO" id="GO:0003998">
    <property type="term" value="F:acylphosphatase activity"/>
    <property type="evidence" value="ECO:0007669"/>
    <property type="project" value="UniProtKB-EC"/>
</dbReference>
<dbReference type="InterPro" id="IPR001792">
    <property type="entry name" value="Acylphosphatase-like_dom"/>
</dbReference>
<comment type="similarity">
    <text evidence="1 7">Belongs to the acylphosphatase family.</text>
</comment>
<dbReference type="PROSITE" id="PS00151">
    <property type="entry name" value="ACYLPHOSPHATASE_2"/>
    <property type="match status" value="1"/>
</dbReference>
<evidence type="ECO:0000256" key="2">
    <source>
        <dbReference type="ARBA" id="ARBA00012150"/>
    </source>
</evidence>
<keyword evidence="10" id="KW-1185">Reference proteome</keyword>
<dbReference type="PROSITE" id="PS51160">
    <property type="entry name" value="ACYLPHOSPHATASE_3"/>
    <property type="match status" value="1"/>
</dbReference>
<feature type="domain" description="Acylphosphatase-like" evidence="8">
    <location>
        <begin position="10"/>
        <end position="95"/>
    </location>
</feature>
<dbReference type="STRING" id="108003.B1C78_06385"/>
<dbReference type="InterPro" id="IPR017968">
    <property type="entry name" value="Acylphosphatase_CS"/>
</dbReference>
<evidence type="ECO:0000256" key="7">
    <source>
        <dbReference type="RuleBase" id="RU004168"/>
    </source>
</evidence>
<name>A0A1V3NL37_9GAMM</name>
<evidence type="ECO:0000313" key="10">
    <source>
        <dbReference type="Proteomes" id="UP000189462"/>
    </source>
</evidence>
<comment type="caution">
    <text evidence="9">The sequence shown here is derived from an EMBL/GenBank/DDBJ whole genome shotgun (WGS) entry which is preliminary data.</text>
</comment>
<proteinExistence type="inferred from homology"/>
<accession>A0A1V3NL37</accession>
<dbReference type="RefSeq" id="WP_077278313.1">
    <property type="nucleotide sequence ID" value="NZ_MVBK01000036.1"/>
</dbReference>
<comment type="catalytic activity">
    <reaction evidence="4 5 6">
        <text>an acyl phosphate + H2O = a carboxylate + phosphate + H(+)</text>
        <dbReference type="Rhea" id="RHEA:14965"/>
        <dbReference type="ChEBI" id="CHEBI:15377"/>
        <dbReference type="ChEBI" id="CHEBI:15378"/>
        <dbReference type="ChEBI" id="CHEBI:29067"/>
        <dbReference type="ChEBI" id="CHEBI:43474"/>
        <dbReference type="ChEBI" id="CHEBI:59918"/>
        <dbReference type="EC" id="3.6.1.7"/>
    </reaction>
</comment>
<evidence type="ECO:0000256" key="6">
    <source>
        <dbReference type="RuleBase" id="RU000553"/>
    </source>
</evidence>
<dbReference type="InterPro" id="IPR020456">
    <property type="entry name" value="Acylphosphatase"/>
</dbReference>
<evidence type="ECO:0000256" key="5">
    <source>
        <dbReference type="PROSITE-ProRule" id="PRU00520"/>
    </source>
</evidence>
<sequence length="95" mass="10290">MSSTASEQCTRRFLVSGLVQGVFFRASTRREAERLGLSGYAKNLRDGRVEVVASGSCDQVRELEAWLWKGPPAAQVDDVAVEDYPGPVAGGFRVA</sequence>
<dbReference type="EC" id="3.6.1.7" evidence="2 5"/>
<gene>
    <name evidence="9" type="ORF">B1C78_06385</name>
</gene>
<feature type="active site" evidence="5">
    <location>
        <position position="43"/>
    </location>
</feature>